<name>A0A8H6HH69_9AGAR</name>
<dbReference type="OrthoDB" id="3155440at2759"/>
<dbReference type="AlphaFoldDB" id="A0A8H6HH69"/>
<accession>A0A8H6HH69</accession>
<feature type="compositionally biased region" description="Low complexity" evidence="1">
    <location>
        <begin position="415"/>
        <end position="440"/>
    </location>
</feature>
<dbReference type="Proteomes" id="UP000521943">
    <property type="component" value="Unassembled WGS sequence"/>
</dbReference>
<feature type="region of interest" description="Disordered" evidence="1">
    <location>
        <begin position="392"/>
        <end position="512"/>
    </location>
</feature>
<protein>
    <recommendedName>
        <fullName evidence="4">F-box domain-containing protein</fullName>
    </recommendedName>
</protein>
<keyword evidence="3" id="KW-1185">Reference proteome</keyword>
<feature type="compositionally biased region" description="Basic and acidic residues" evidence="1">
    <location>
        <begin position="21"/>
        <end position="33"/>
    </location>
</feature>
<evidence type="ECO:0000313" key="2">
    <source>
        <dbReference type="EMBL" id="KAF6746938.1"/>
    </source>
</evidence>
<organism evidence="2 3">
    <name type="scientific">Ephemerocybe angulata</name>
    <dbReference type="NCBI Taxonomy" id="980116"/>
    <lineage>
        <taxon>Eukaryota</taxon>
        <taxon>Fungi</taxon>
        <taxon>Dikarya</taxon>
        <taxon>Basidiomycota</taxon>
        <taxon>Agaricomycotina</taxon>
        <taxon>Agaricomycetes</taxon>
        <taxon>Agaricomycetidae</taxon>
        <taxon>Agaricales</taxon>
        <taxon>Agaricineae</taxon>
        <taxon>Psathyrellaceae</taxon>
        <taxon>Ephemerocybe</taxon>
    </lineage>
</organism>
<dbReference type="EMBL" id="JACGCI010000087">
    <property type="protein sequence ID" value="KAF6746938.1"/>
    <property type="molecule type" value="Genomic_DNA"/>
</dbReference>
<evidence type="ECO:0008006" key="4">
    <source>
        <dbReference type="Google" id="ProtNLM"/>
    </source>
</evidence>
<sequence length="512" mass="54883">MTMCHWGGANSDPNSPNSEEEQQHQRYQEDDRTSVASRRSHRPQQVPPMPAFPPIRDRQGAPSVSGRRSGTYQGGTFELPPLPPSTGSLNSVGRTTITRPYSLHPRREGPSKTLPNELLEDIFLLAIASSFPIEDPNWPLCPMFSKRSAKPHAPIPTAELLKTAPQLLPTILSQTSRRFRTVLRNAPHLWSHIHITRTVSPSKASNPSPHASSSGGSPIYLARSRESGLHITFGHHKVRVFLRSALNGHDRPELRNGLYLRSCSQHSLAGPPITILTSHIGSPALGPLLHFLSPLGTPALTHLRLAADIWRTGIVGYGAPVPALFVGGSPLLHSVTLEGVHLDWKSWRRRTSSCGSSQAGIRGGSVRRAPEEGVPPSSAWWCEDDFDEAVRSIDPPPMPYFDEPASPLPPHSPFSTGSTGSNSNASGQTPSSSSTSPASGRFPSHIAGLHLTLPPSSHHGQGRGRGRSQSTSSSTSSGSSSTSTGAAPARTAGVPEDQPPLPKKAGTPQLQR</sequence>
<feature type="region of interest" description="Disordered" evidence="1">
    <location>
        <begin position="1"/>
        <end position="93"/>
    </location>
</feature>
<proteinExistence type="predicted"/>
<feature type="compositionally biased region" description="Low complexity" evidence="1">
    <location>
        <begin position="467"/>
        <end position="493"/>
    </location>
</feature>
<gene>
    <name evidence="2" type="ORF">DFP72DRAFT_921616</name>
</gene>
<comment type="caution">
    <text evidence="2">The sequence shown here is derived from an EMBL/GenBank/DDBJ whole genome shotgun (WGS) entry which is preliminary data.</text>
</comment>
<evidence type="ECO:0000313" key="3">
    <source>
        <dbReference type="Proteomes" id="UP000521943"/>
    </source>
</evidence>
<reference evidence="2 3" key="1">
    <citation type="submission" date="2020-07" db="EMBL/GenBank/DDBJ databases">
        <title>Comparative genomics of pyrophilous fungi reveals a link between fire events and developmental genes.</title>
        <authorList>
            <consortium name="DOE Joint Genome Institute"/>
            <person name="Steindorff A.S."/>
            <person name="Carver A."/>
            <person name="Calhoun S."/>
            <person name="Stillman K."/>
            <person name="Liu H."/>
            <person name="Lipzen A."/>
            <person name="Pangilinan J."/>
            <person name="Labutti K."/>
            <person name="Bruns T.D."/>
            <person name="Grigoriev I.V."/>
        </authorList>
    </citation>
    <scope>NUCLEOTIDE SEQUENCE [LARGE SCALE GENOMIC DNA]</scope>
    <source>
        <strain evidence="2 3">CBS 144469</strain>
    </source>
</reference>
<feature type="region of interest" description="Disordered" evidence="1">
    <location>
        <begin position="352"/>
        <end position="380"/>
    </location>
</feature>
<evidence type="ECO:0000256" key="1">
    <source>
        <dbReference type="SAM" id="MobiDB-lite"/>
    </source>
</evidence>